<dbReference type="EMBL" id="CP119391">
    <property type="protein sequence ID" value="WNK19111.1"/>
    <property type="molecule type" value="Genomic_DNA"/>
</dbReference>
<dbReference type="SUPFAM" id="SSF53335">
    <property type="entry name" value="S-adenosyl-L-methionine-dependent methyltransferases"/>
    <property type="match status" value="1"/>
</dbReference>
<dbReference type="Proteomes" id="UP001301869">
    <property type="component" value="Chromosome"/>
</dbReference>
<proteinExistence type="predicted"/>
<dbReference type="Pfam" id="PF13679">
    <property type="entry name" value="Methyltransf_32"/>
    <property type="match status" value="1"/>
</dbReference>
<dbReference type="PANTHER" id="PTHR13369:SF0">
    <property type="entry name" value="GLUTATHIONE S-TRANSFERASE C-TERMINAL DOMAIN-CONTAINING PROTEIN"/>
    <property type="match status" value="1"/>
</dbReference>
<dbReference type="GO" id="GO:0008168">
    <property type="term" value="F:methyltransferase activity"/>
    <property type="evidence" value="ECO:0007669"/>
    <property type="project" value="UniProtKB-KW"/>
</dbReference>
<dbReference type="InterPro" id="IPR029063">
    <property type="entry name" value="SAM-dependent_MTases_sf"/>
</dbReference>
<evidence type="ECO:0000313" key="3">
    <source>
        <dbReference type="Proteomes" id="UP001301869"/>
    </source>
</evidence>
<feature type="domain" description="Methyltransferase" evidence="1">
    <location>
        <begin position="102"/>
        <end position="222"/>
    </location>
</feature>
<keyword evidence="2" id="KW-0489">Methyltransferase</keyword>
<reference evidence="2 3" key="1">
    <citation type="submission" date="2023-03" db="EMBL/GenBank/DDBJ databases">
        <title>Halomonas sp. nov., isolated from Korean tranditional fermented seafood 'Jeotgal'.</title>
        <authorList>
            <person name="Kim B."/>
            <person name="Shin N.-R."/>
        </authorList>
    </citation>
    <scope>NUCLEOTIDE SEQUENCE [LARGE SCALE GENOMIC DNA]</scope>
    <source>
        <strain evidence="2 3">SG2L-4</strain>
    </source>
</reference>
<organism evidence="2 3">
    <name type="scientific">Halomonas piscis</name>
    <dbReference type="NCBI Taxonomy" id="3031727"/>
    <lineage>
        <taxon>Bacteria</taxon>
        <taxon>Pseudomonadati</taxon>
        <taxon>Pseudomonadota</taxon>
        <taxon>Gammaproteobacteria</taxon>
        <taxon>Oceanospirillales</taxon>
        <taxon>Halomonadaceae</taxon>
        <taxon>Halomonas</taxon>
    </lineage>
</organism>
<protein>
    <submittedName>
        <fullName evidence="2">Methyltransferase</fullName>
    </submittedName>
</protein>
<keyword evidence="2" id="KW-0808">Transferase</keyword>
<sequence length="400" mass="44152">MNHAERFQRLTEVLAAWQPLWRPLPFAHCQLPWAGAYPALHRALLALDADALERVEDAPLTAGELAPWLPLAELRALSQLPAYRADKAALPNVWGDHIGGRKWRQLQAFVRCVPAAAGPLIEWCAGKGHLARTLSRLRGQAVTGLEWQPALCEQGRALAERQGAAVTLAEQDVLAEKAGRWLEPGGHAVALHACGDLHAALLRQAAQKGVALTLAPCCYQRTAARHYRPLSMLGQRLSVENELALARDDLALAVEETVTAPAAVSRQRERANAWRLGFDLIQREVRGVDEYLPVPSLAYGRMPTDFAGFCRWAAAQKGLALPSTVLAQRDWEAAGHGRLEQVKRLELVRHAFRRPLEVWLLLDRLMFMQEAGFDATLATFCSRSLTPRNVVLQASPGRPL</sequence>
<dbReference type="RefSeq" id="WP_311882222.1">
    <property type="nucleotide sequence ID" value="NZ_CP119391.1"/>
</dbReference>
<name>A0ABY9YWB2_9GAMM</name>
<evidence type="ECO:0000313" key="2">
    <source>
        <dbReference type="EMBL" id="WNK19111.1"/>
    </source>
</evidence>
<dbReference type="PANTHER" id="PTHR13369">
    <property type="match status" value="1"/>
</dbReference>
<gene>
    <name evidence="2" type="ORF">P1P91_09495</name>
</gene>
<keyword evidence="3" id="KW-1185">Reference proteome</keyword>
<dbReference type="Gene3D" id="3.40.50.150">
    <property type="entry name" value="Vaccinia Virus protein VP39"/>
    <property type="match status" value="1"/>
</dbReference>
<evidence type="ECO:0000259" key="1">
    <source>
        <dbReference type="Pfam" id="PF13679"/>
    </source>
</evidence>
<dbReference type="InterPro" id="IPR025714">
    <property type="entry name" value="Methyltranfer_dom"/>
</dbReference>
<accession>A0ABY9YWB2</accession>
<dbReference type="GO" id="GO:0032259">
    <property type="term" value="P:methylation"/>
    <property type="evidence" value="ECO:0007669"/>
    <property type="project" value="UniProtKB-KW"/>
</dbReference>